<dbReference type="AlphaFoldDB" id="I4Z2A5"/>
<reference evidence="2 3" key="1">
    <citation type="submission" date="2012-02" db="EMBL/GenBank/DDBJ databases">
        <title>Improved High-Quality Draft sequence of Microvirga sp. WSM3557.</title>
        <authorList>
            <consortium name="US DOE Joint Genome Institute"/>
            <person name="Lucas S."/>
            <person name="Han J."/>
            <person name="Lapidus A."/>
            <person name="Cheng J.-F."/>
            <person name="Goodwin L."/>
            <person name="Pitluck S."/>
            <person name="Peters L."/>
            <person name="Zhang X."/>
            <person name="Detter J.C."/>
            <person name="Han C."/>
            <person name="Tapia R."/>
            <person name="Land M."/>
            <person name="Hauser L."/>
            <person name="Kyrpides N."/>
            <person name="Ivanova N."/>
            <person name="Pagani I."/>
            <person name="Brau L."/>
            <person name="Yates R."/>
            <person name="O'Hara G."/>
            <person name="Rui T."/>
            <person name="Howieson J."/>
            <person name="Reeve W."/>
            <person name="Woyke T."/>
        </authorList>
    </citation>
    <scope>NUCLEOTIDE SEQUENCE [LARGE SCALE GENOMIC DNA]</scope>
    <source>
        <strain evidence="2 3">WSM3557</strain>
    </source>
</reference>
<keyword evidence="3" id="KW-1185">Reference proteome</keyword>
<accession>I4Z2A5</accession>
<evidence type="ECO:0000256" key="1">
    <source>
        <dbReference type="SAM" id="MobiDB-lite"/>
    </source>
</evidence>
<dbReference type="PATRIC" id="fig|864069.3.peg.997"/>
<evidence type="ECO:0000313" key="3">
    <source>
        <dbReference type="Proteomes" id="UP000003947"/>
    </source>
</evidence>
<evidence type="ECO:0000313" key="2">
    <source>
        <dbReference type="EMBL" id="EIM30347.1"/>
    </source>
</evidence>
<sequence length="168" mass="18636">MLAKDKQRPDRRPYYDLCLSYNDPVPRTSAAGDLIHVGHVGRIYQACGGSSAYLGRGKARTHWLTQDGSIVSPRTLSKLQNGERGAAYAYDFLRSHGAPAIASGEKEADYIRRALQEGPFSKMRHNGNHAYVFPCGTHSNRQEIRRRMDKGLPRPTKTDPIAASLNLA</sequence>
<protein>
    <submittedName>
        <fullName evidence="2">Uncharacterized protein</fullName>
    </submittedName>
</protein>
<dbReference type="eggNOG" id="ENOG5033C9W">
    <property type="taxonomic scope" value="Bacteria"/>
</dbReference>
<name>I4Z2A5_9HYPH</name>
<gene>
    <name evidence="2" type="ORF">MicloDRAFT_00008970</name>
</gene>
<dbReference type="STRING" id="864069.MicloDRAFT_00008970"/>
<dbReference type="Proteomes" id="UP000003947">
    <property type="component" value="Unassembled WGS sequence"/>
</dbReference>
<proteinExistence type="predicted"/>
<feature type="region of interest" description="Disordered" evidence="1">
    <location>
        <begin position="146"/>
        <end position="168"/>
    </location>
</feature>
<organism evidence="2 3">
    <name type="scientific">Microvirga lotononidis</name>
    <dbReference type="NCBI Taxonomy" id="864069"/>
    <lineage>
        <taxon>Bacteria</taxon>
        <taxon>Pseudomonadati</taxon>
        <taxon>Pseudomonadota</taxon>
        <taxon>Alphaproteobacteria</taxon>
        <taxon>Hyphomicrobiales</taxon>
        <taxon>Methylobacteriaceae</taxon>
        <taxon>Microvirga</taxon>
    </lineage>
</organism>
<dbReference type="EMBL" id="JH660638">
    <property type="protein sequence ID" value="EIM30347.1"/>
    <property type="molecule type" value="Genomic_DNA"/>
</dbReference>
<dbReference type="HOGENOM" id="CLU_1584598_0_0_5"/>